<organism evidence="1 2">
    <name type="scientific">Campylobacter ureolyticus</name>
    <dbReference type="NCBI Taxonomy" id="827"/>
    <lineage>
        <taxon>Bacteria</taxon>
        <taxon>Pseudomonadati</taxon>
        <taxon>Campylobacterota</taxon>
        <taxon>Epsilonproteobacteria</taxon>
        <taxon>Campylobacterales</taxon>
        <taxon>Campylobacteraceae</taxon>
        <taxon>Campylobacter</taxon>
    </lineage>
</organism>
<proteinExistence type="predicted"/>
<protein>
    <submittedName>
        <fullName evidence="1">Uncharacterized protein</fullName>
    </submittedName>
</protein>
<sequence length="142" mass="17033">MNAPLKTNLMYYNINSLNIRLIWVKNGLSFKKFSFTFKIKNSIKKIIMSQTCVSCFYLFFYHPKMNIFRDFKKKTGCNTTCYFLLFSLNIWLTKKYFLNKWLILLTNYKQNGLSLEHLFGKNVLNLNIFIGEKKCQKKMMLN</sequence>
<reference evidence="1" key="1">
    <citation type="submission" date="2022-12" db="EMBL/GenBank/DDBJ databases">
        <title>Species Delineation and Comparative Genomics within the Campylobacter ureolyticus Complex.</title>
        <authorList>
            <person name="Maki J."/>
            <person name="Howard M."/>
            <person name="Connelly S."/>
            <person name="Hardy D.J."/>
            <person name="Cameron A."/>
        </authorList>
    </citation>
    <scope>NUCLEOTIDE SEQUENCE</scope>
    <source>
        <strain evidence="1">URMC_786</strain>
    </source>
</reference>
<evidence type="ECO:0000313" key="1">
    <source>
        <dbReference type="EMBL" id="MCZ6162249.1"/>
    </source>
</evidence>
<dbReference type="EMBL" id="JAPXGP010000006">
    <property type="protein sequence ID" value="MCZ6162249.1"/>
    <property type="molecule type" value="Genomic_DNA"/>
</dbReference>
<dbReference type="RefSeq" id="WP_269480500.1">
    <property type="nucleotide sequence ID" value="NZ_JAPXGP010000006.1"/>
</dbReference>
<name>A0A9Q4PVT6_9BACT</name>
<comment type="caution">
    <text evidence="1">The sequence shown here is derived from an EMBL/GenBank/DDBJ whole genome shotgun (WGS) entry which is preliminary data.</text>
</comment>
<accession>A0A9Q4PVT6</accession>
<dbReference type="Proteomes" id="UP001075461">
    <property type="component" value="Unassembled WGS sequence"/>
</dbReference>
<evidence type="ECO:0000313" key="2">
    <source>
        <dbReference type="Proteomes" id="UP001075461"/>
    </source>
</evidence>
<gene>
    <name evidence="1" type="ORF">O6B92_07890</name>
</gene>
<dbReference type="AlphaFoldDB" id="A0A9Q4PVT6"/>